<organism evidence="1 2">
    <name type="scientific">Corchorus olitorius</name>
    <dbReference type="NCBI Taxonomy" id="93759"/>
    <lineage>
        <taxon>Eukaryota</taxon>
        <taxon>Viridiplantae</taxon>
        <taxon>Streptophyta</taxon>
        <taxon>Embryophyta</taxon>
        <taxon>Tracheophyta</taxon>
        <taxon>Spermatophyta</taxon>
        <taxon>Magnoliopsida</taxon>
        <taxon>eudicotyledons</taxon>
        <taxon>Gunneridae</taxon>
        <taxon>Pentapetalae</taxon>
        <taxon>rosids</taxon>
        <taxon>malvids</taxon>
        <taxon>Malvales</taxon>
        <taxon>Malvaceae</taxon>
        <taxon>Grewioideae</taxon>
        <taxon>Apeibeae</taxon>
        <taxon>Corchorus</taxon>
    </lineage>
</organism>
<dbReference type="Proteomes" id="UP000187203">
    <property type="component" value="Unassembled WGS sequence"/>
</dbReference>
<dbReference type="AlphaFoldDB" id="A0A1R3GM70"/>
<reference evidence="2" key="1">
    <citation type="submission" date="2013-09" db="EMBL/GenBank/DDBJ databases">
        <title>Corchorus olitorius genome sequencing.</title>
        <authorList>
            <person name="Alam M."/>
            <person name="Haque M.S."/>
            <person name="Islam M.S."/>
            <person name="Emdad E.M."/>
            <person name="Islam M.M."/>
            <person name="Ahmed B."/>
            <person name="Halim A."/>
            <person name="Hossen Q.M.M."/>
            <person name="Hossain M.Z."/>
            <person name="Ahmed R."/>
            <person name="Khan M.M."/>
            <person name="Islam R."/>
            <person name="Rashid M.M."/>
            <person name="Khan S.A."/>
            <person name="Rahman M.S."/>
            <person name="Alam M."/>
            <person name="Yahiya A.S."/>
            <person name="Khan M.S."/>
            <person name="Azam M.S."/>
            <person name="Haque T."/>
            <person name="Lashkar M.Z.H."/>
            <person name="Akhand A.I."/>
            <person name="Morshed G."/>
            <person name="Roy S."/>
            <person name="Uddin K.S."/>
            <person name="Rabeya T."/>
            <person name="Hossain A.S."/>
            <person name="Chowdhury A."/>
            <person name="Snigdha A.R."/>
            <person name="Mortoza M.S."/>
            <person name="Matin S.A."/>
            <person name="Hoque S.M.E."/>
            <person name="Islam M.K."/>
            <person name="Roy D.K."/>
            <person name="Haider R."/>
            <person name="Moosa M.M."/>
            <person name="Elias S.M."/>
            <person name="Hasan A.M."/>
            <person name="Jahan S."/>
            <person name="Shafiuddin M."/>
            <person name="Mahmood N."/>
            <person name="Shommy N.S."/>
        </authorList>
    </citation>
    <scope>NUCLEOTIDE SEQUENCE [LARGE SCALE GENOMIC DNA]</scope>
    <source>
        <strain evidence="2">cv. O-4</strain>
    </source>
</reference>
<keyword evidence="2" id="KW-1185">Reference proteome</keyword>
<gene>
    <name evidence="1" type="ORF">COLO4_34304</name>
</gene>
<sequence length="60" mass="6067">MDFGFTIPDLLRVCMGWWETVCGDGWIVFSVWSKGGGAIGDCVGGVVVAIGGGEGGTVSG</sequence>
<evidence type="ECO:0000313" key="1">
    <source>
        <dbReference type="EMBL" id="OMO59137.1"/>
    </source>
</evidence>
<comment type="caution">
    <text evidence="1">The sequence shown here is derived from an EMBL/GenBank/DDBJ whole genome shotgun (WGS) entry which is preliminary data.</text>
</comment>
<accession>A0A1R3GM70</accession>
<protein>
    <submittedName>
        <fullName evidence="1">Uncharacterized protein</fullName>
    </submittedName>
</protein>
<proteinExistence type="predicted"/>
<dbReference type="EMBL" id="AWUE01022239">
    <property type="protein sequence ID" value="OMO59137.1"/>
    <property type="molecule type" value="Genomic_DNA"/>
</dbReference>
<name>A0A1R3GM70_9ROSI</name>
<evidence type="ECO:0000313" key="2">
    <source>
        <dbReference type="Proteomes" id="UP000187203"/>
    </source>
</evidence>